<evidence type="ECO:0000256" key="1">
    <source>
        <dbReference type="SAM" id="MobiDB-lite"/>
    </source>
</evidence>
<name>A0AAE0N8K5_9PEZI</name>
<reference evidence="3" key="2">
    <citation type="submission" date="2023-06" db="EMBL/GenBank/DDBJ databases">
        <authorList>
            <consortium name="Lawrence Berkeley National Laboratory"/>
            <person name="Haridas S."/>
            <person name="Hensen N."/>
            <person name="Bonometti L."/>
            <person name="Westerberg I."/>
            <person name="Brannstrom I.O."/>
            <person name="Guillou S."/>
            <person name="Cros-Aarteil S."/>
            <person name="Calhoun S."/>
            <person name="Kuo A."/>
            <person name="Mondo S."/>
            <person name="Pangilinan J."/>
            <person name="Riley R."/>
            <person name="Labutti K."/>
            <person name="Andreopoulos B."/>
            <person name="Lipzen A."/>
            <person name="Chen C."/>
            <person name="Yanf M."/>
            <person name="Daum C."/>
            <person name="Ng V."/>
            <person name="Clum A."/>
            <person name="Steindorff A."/>
            <person name="Ohm R."/>
            <person name="Martin F."/>
            <person name="Silar P."/>
            <person name="Natvig D."/>
            <person name="Lalanne C."/>
            <person name="Gautier V."/>
            <person name="Ament-Velasquez S.L."/>
            <person name="Kruys A."/>
            <person name="Hutchinson M.I."/>
            <person name="Powell A.J."/>
            <person name="Barry K."/>
            <person name="Miller A.N."/>
            <person name="Grigoriev I.V."/>
            <person name="Debuchy R."/>
            <person name="Gladieux P."/>
            <person name="Thoren M.H."/>
            <person name="Johannesson H."/>
        </authorList>
    </citation>
    <scope>NUCLEOTIDE SEQUENCE</scope>
    <source>
        <strain evidence="3">CBS 958.72</strain>
    </source>
</reference>
<gene>
    <name evidence="3" type="ORF">B0T24DRAFT_649372</name>
</gene>
<accession>A0AAE0N8K5</accession>
<feature type="domain" description="SET" evidence="2">
    <location>
        <begin position="32"/>
        <end position="158"/>
    </location>
</feature>
<organism evidence="3 4">
    <name type="scientific">Lasiosphaeria ovina</name>
    <dbReference type="NCBI Taxonomy" id="92902"/>
    <lineage>
        <taxon>Eukaryota</taxon>
        <taxon>Fungi</taxon>
        <taxon>Dikarya</taxon>
        <taxon>Ascomycota</taxon>
        <taxon>Pezizomycotina</taxon>
        <taxon>Sordariomycetes</taxon>
        <taxon>Sordariomycetidae</taxon>
        <taxon>Sordariales</taxon>
        <taxon>Lasiosphaeriaceae</taxon>
        <taxon>Lasiosphaeria</taxon>
    </lineage>
</organism>
<dbReference type="Pfam" id="PF00856">
    <property type="entry name" value="SET"/>
    <property type="match status" value="1"/>
</dbReference>
<dbReference type="AlphaFoldDB" id="A0AAE0N8K5"/>
<evidence type="ECO:0000313" key="3">
    <source>
        <dbReference type="EMBL" id="KAK3373439.1"/>
    </source>
</evidence>
<dbReference type="EMBL" id="JAULSN010000004">
    <property type="protein sequence ID" value="KAK3373439.1"/>
    <property type="molecule type" value="Genomic_DNA"/>
</dbReference>
<dbReference type="PANTHER" id="PTHR47332">
    <property type="entry name" value="SET DOMAIN-CONTAINING PROTEIN 5"/>
    <property type="match status" value="1"/>
</dbReference>
<dbReference type="InterPro" id="IPR011990">
    <property type="entry name" value="TPR-like_helical_dom_sf"/>
</dbReference>
<keyword evidence="4" id="KW-1185">Reference proteome</keyword>
<dbReference type="SUPFAM" id="SSF82199">
    <property type="entry name" value="SET domain"/>
    <property type="match status" value="1"/>
</dbReference>
<comment type="caution">
    <text evidence="3">The sequence shown here is derived from an EMBL/GenBank/DDBJ whole genome shotgun (WGS) entry which is preliminary data.</text>
</comment>
<protein>
    <submittedName>
        <fullName evidence="3">SET domain-containing protein 5</fullName>
    </submittedName>
</protein>
<dbReference type="InterPro" id="IPR053185">
    <property type="entry name" value="SET_domain_protein"/>
</dbReference>
<dbReference type="CDD" id="cd20071">
    <property type="entry name" value="SET_SMYD"/>
    <property type="match status" value="1"/>
</dbReference>
<sequence>MASLVSKGAADKGTANTTGARHEDDNKVTTTPDKTVKEIPGKGRGLVARVDIATGTRILCEKPLLTVQPMAPSEVERAVAAKLKLLPKTEQRQFLSLHNHYPGRYPLSGIGGVYATASLINHSCVPNAHHSWNRGTGRETVHAIRDISAGDEITIAYDRGGPLLGFQCECAGGCLFTSSSSSAAAALLLQASDSRRLRLRRLDDSTGDAGLMARNPGKSLRLCRALLRDLADEFGPGNALLARTCYDAFQVCVAHGDLARAAVFARRMYEARVVCEGEDSPDTQRAAALASDPAGHAIFKAFGSAWQTPRDAVRPPEQDEARFNKWLFQE</sequence>
<reference evidence="3" key="1">
    <citation type="journal article" date="2023" name="Mol. Phylogenet. Evol.">
        <title>Genome-scale phylogeny and comparative genomics of the fungal order Sordariales.</title>
        <authorList>
            <person name="Hensen N."/>
            <person name="Bonometti L."/>
            <person name="Westerberg I."/>
            <person name="Brannstrom I.O."/>
            <person name="Guillou S."/>
            <person name="Cros-Aarteil S."/>
            <person name="Calhoun S."/>
            <person name="Haridas S."/>
            <person name="Kuo A."/>
            <person name="Mondo S."/>
            <person name="Pangilinan J."/>
            <person name="Riley R."/>
            <person name="LaButti K."/>
            <person name="Andreopoulos B."/>
            <person name="Lipzen A."/>
            <person name="Chen C."/>
            <person name="Yan M."/>
            <person name="Daum C."/>
            <person name="Ng V."/>
            <person name="Clum A."/>
            <person name="Steindorff A."/>
            <person name="Ohm R.A."/>
            <person name="Martin F."/>
            <person name="Silar P."/>
            <person name="Natvig D.O."/>
            <person name="Lalanne C."/>
            <person name="Gautier V."/>
            <person name="Ament-Velasquez S.L."/>
            <person name="Kruys A."/>
            <person name="Hutchinson M.I."/>
            <person name="Powell A.J."/>
            <person name="Barry K."/>
            <person name="Miller A.N."/>
            <person name="Grigoriev I.V."/>
            <person name="Debuchy R."/>
            <person name="Gladieux P."/>
            <person name="Hiltunen Thoren M."/>
            <person name="Johannesson H."/>
        </authorList>
    </citation>
    <scope>NUCLEOTIDE SEQUENCE</scope>
    <source>
        <strain evidence="3">CBS 958.72</strain>
    </source>
</reference>
<proteinExistence type="predicted"/>
<feature type="region of interest" description="Disordered" evidence="1">
    <location>
        <begin position="1"/>
        <end position="35"/>
    </location>
</feature>
<dbReference type="Gene3D" id="2.170.270.10">
    <property type="entry name" value="SET domain"/>
    <property type="match status" value="1"/>
</dbReference>
<dbReference type="InterPro" id="IPR001214">
    <property type="entry name" value="SET_dom"/>
</dbReference>
<dbReference type="PANTHER" id="PTHR47332:SF4">
    <property type="entry name" value="SET DOMAIN-CONTAINING PROTEIN 5"/>
    <property type="match status" value="1"/>
</dbReference>
<evidence type="ECO:0000259" key="2">
    <source>
        <dbReference type="PROSITE" id="PS50280"/>
    </source>
</evidence>
<evidence type="ECO:0000313" key="4">
    <source>
        <dbReference type="Proteomes" id="UP001287356"/>
    </source>
</evidence>
<dbReference type="Proteomes" id="UP001287356">
    <property type="component" value="Unassembled WGS sequence"/>
</dbReference>
<dbReference type="InterPro" id="IPR046341">
    <property type="entry name" value="SET_dom_sf"/>
</dbReference>
<dbReference type="Gene3D" id="1.25.40.10">
    <property type="entry name" value="Tetratricopeptide repeat domain"/>
    <property type="match status" value="1"/>
</dbReference>
<dbReference type="PROSITE" id="PS50280">
    <property type="entry name" value="SET"/>
    <property type="match status" value="1"/>
</dbReference>
<dbReference type="SMART" id="SM00317">
    <property type="entry name" value="SET"/>
    <property type="match status" value="1"/>
</dbReference>